<evidence type="ECO:0000256" key="12">
    <source>
        <dbReference type="ARBA" id="ARBA00022840"/>
    </source>
</evidence>
<evidence type="ECO:0000256" key="5">
    <source>
        <dbReference type="ARBA" id="ARBA00022722"/>
    </source>
</evidence>
<keyword evidence="9 21" id="KW-0227">DNA damage</keyword>
<dbReference type="GO" id="GO:0071932">
    <property type="term" value="P:replication fork reversal"/>
    <property type="evidence" value="ECO:0007669"/>
    <property type="project" value="TreeGrafter"/>
</dbReference>
<dbReference type="STRING" id="7897.ENSLACP00000015503"/>
<dbReference type="InterPro" id="IPR045055">
    <property type="entry name" value="DNA2/NAM7-like"/>
</dbReference>
<dbReference type="HOGENOM" id="CLU_001666_2_0_1"/>
<comment type="catalytic activity">
    <reaction evidence="20 21">
        <text>ATP + H2O = ADP + phosphate + H(+)</text>
        <dbReference type="Rhea" id="RHEA:13065"/>
        <dbReference type="ChEBI" id="CHEBI:15377"/>
        <dbReference type="ChEBI" id="CHEBI:15378"/>
        <dbReference type="ChEBI" id="CHEBI:30616"/>
        <dbReference type="ChEBI" id="CHEBI:43474"/>
        <dbReference type="ChEBI" id="CHEBI:456216"/>
        <dbReference type="EC" id="3.6.4.12"/>
    </reaction>
</comment>
<dbReference type="PANTHER" id="PTHR10887:SF433">
    <property type="entry name" value="DNA REPLICATION ATP-DEPENDENT HELICASE_NUCLEASE DNA2"/>
    <property type="match status" value="1"/>
</dbReference>
<dbReference type="GO" id="GO:0016887">
    <property type="term" value="F:ATP hydrolysis activity"/>
    <property type="evidence" value="ECO:0007669"/>
    <property type="project" value="RHEA"/>
</dbReference>
<dbReference type="InterPro" id="IPR047187">
    <property type="entry name" value="SF1_C_Upf1"/>
</dbReference>
<evidence type="ECO:0000256" key="19">
    <source>
        <dbReference type="ARBA" id="ARBA00023268"/>
    </source>
</evidence>
<gene>
    <name evidence="26" type="primary">DNA2</name>
</gene>
<dbReference type="Bgee" id="ENSLACG00000013651">
    <property type="expression patterns" value="Expressed in muscle tissue and 5 other cell types or tissues"/>
</dbReference>
<dbReference type="Gene3D" id="3.90.320.10">
    <property type="match status" value="1"/>
</dbReference>
<dbReference type="GO" id="GO:0046872">
    <property type="term" value="F:metal ion binding"/>
    <property type="evidence" value="ECO:0007669"/>
    <property type="project" value="UniProtKB-UniRule"/>
</dbReference>
<comment type="subcellular location">
    <subcellularLocation>
        <location evidence="21">Nucleus</location>
    </subcellularLocation>
    <subcellularLocation>
        <location evidence="21">Mitochondrion</location>
    </subcellularLocation>
</comment>
<evidence type="ECO:0000259" key="23">
    <source>
        <dbReference type="Pfam" id="PF13086"/>
    </source>
</evidence>
<evidence type="ECO:0000256" key="7">
    <source>
        <dbReference type="ARBA" id="ARBA00022741"/>
    </source>
</evidence>
<dbReference type="GO" id="GO:0051539">
    <property type="term" value="F:4 iron, 4 sulfur cluster binding"/>
    <property type="evidence" value="ECO:0007669"/>
    <property type="project" value="UniProtKB-UniRule"/>
</dbReference>
<keyword evidence="14 21" id="KW-0411">Iron-sulfur</keyword>
<dbReference type="EMBL" id="AFYH01022261">
    <property type="status" value="NOT_ANNOTATED_CDS"/>
    <property type="molecule type" value="Genomic_DNA"/>
</dbReference>
<dbReference type="GO" id="GO:0017116">
    <property type="term" value="F:single-stranded DNA helicase activity"/>
    <property type="evidence" value="ECO:0007669"/>
    <property type="project" value="UniProtKB-UniRule"/>
</dbReference>
<dbReference type="PANTHER" id="PTHR10887">
    <property type="entry name" value="DNA2/NAM7 HELICASE FAMILY"/>
    <property type="match status" value="1"/>
</dbReference>
<dbReference type="Pfam" id="PF21123">
    <property type="entry name" value="Dna2_Rift"/>
    <property type="match status" value="1"/>
</dbReference>
<evidence type="ECO:0000256" key="9">
    <source>
        <dbReference type="ARBA" id="ARBA00022763"/>
    </source>
</evidence>
<dbReference type="GeneTree" id="ENSGT00780000122010"/>
<evidence type="ECO:0000259" key="22">
    <source>
        <dbReference type="Pfam" id="PF08696"/>
    </source>
</evidence>
<evidence type="ECO:0000256" key="13">
    <source>
        <dbReference type="ARBA" id="ARBA00023004"/>
    </source>
</evidence>
<dbReference type="GO" id="GO:0017108">
    <property type="term" value="F:5'-flap endonuclease activity"/>
    <property type="evidence" value="ECO:0007669"/>
    <property type="project" value="UniProtKB-UniRule"/>
</dbReference>
<dbReference type="InterPro" id="IPR011604">
    <property type="entry name" value="PDDEXK-like_dom_sf"/>
</dbReference>
<dbReference type="Pfam" id="PF08696">
    <property type="entry name" value="Dna2"/>
    <property type="match status" value="1"/>
</dbReference>
<evidence type="ECO:0000256" key="18">
    <source>
        <dbReference type="ARBA" id="ARBA00023242"/>
    </source>
</evidence>
<dbReference type="GO" id="GO:0005634">
    <property type="term" value="C:nucleus"/>
    <property type="evidence" value="ECO:0007669"/>
    <property type="project" value="UniProtKB-SubCell"/>
</dbReference>
<dbReference type="FunCoup" id="H3B0T2">
    <property type="interactions" value="2412"/>
</dbReference>
<dbReference type="FunFam" id="3.40.50.300:FF:000789">
    <property type="entry name" value="DNA replication ATP-dependent helicase/nuclease DNA2"/>
    <property type="match status" value="1"/>
</dbReference>
<evidence type="ECO:0000256" key="17">
    <source>
        <dbReference type="ARBA" id="ARBA00023204"/>
    </source>
</evidence>
<dbReference type="EMBL" id="AFYH01022262">
    <property type="status" value="NOT_ANNOTATED_CDS"/>
    <property type="molecule type" value="Genomic_DNA"/>
</dbReference>
<keyword evidence="4 21" id="KW-0235">DNA replication</keyword>
<accession>H3B0T2</accession>
<dbReference type="FunFam" id="3.40.50.300:FF:000915">
    <property type="entry name" value="DNA replication ATP-dependent helicase/nuclease DNA2"/>
    <property type="match status" value="1"/>
</dbReference>
<dbReference type="EMBL" id="AFYH01022260">
    <property type="status" value="NOT_ANNOTATED_CDS"/>
    <property type="molecule type" value="Genomic_DNA"/>
</dbReference>
<dbReference type="InterPro" id="IPR048459">
    <property type="entry name" value="DNA2_Rift"/>
</dbReference>
<evidence type="ECO:0000256" key="6">
    <source>
        <dbReference type="ARBA" id="ARBA00022723"/>
    </source>
</evidence>
<keyword evidence="3 21" id="KW-0004">4Fe-4S</keyword>
<dbReference type="OMA" id="NYCEAAI"/>
<keyword evidence="18 21" id="KW-0539">Nucleus</keyword>
<feature type="domain" description="DNA replication factor Dna2 N-terminal" evidence="22">
    <location>
        <begin position="1"/>
        <end position="149"/>
    </location>
</feature>
<dbReference type="GO" id="GO:0033567">
    <property type="term" value="P:DNA replication, Okazaki fragment processing"/>
    <property type="evidence" value="ECO:0007669"/>
    <property type="project" value="UniProtKB-UniRule"/>
</dbReference>
<dbReference type="InterPro" id="IPR027417">
    <property type="entry name" value="P-loop_NTPase"/>
</dbReference>
<keyword evidence="6 21" id="KW-0479">Metal-binding</keyword>
<dbReference type="EMBL" id="AFYH01022265">
    <property type="status" value="NOT_ANNOTATED_CDS"/>
    <property type="molecule type" value="Genomic_DNA"/>
</dbReference>
<feature type="domain" description="DNA2/NAM7 helicase helicase" evidence="23">
    <location>
        <begin position="494"/>
        <end position="592"/>
    </location>
</feature>
<reference evidence="26" key="3">
    <citation type="submission" date="2025-09" db="UniProtKB">
        <authorList>
            <consortium name="Ensembl"/>
        </authorList>
    </citation>
    <scope>IDENTIFICATION</scope>
</reference>
<evidence type="ECO:0000256" key="4">
    <source>
        <dbReference type="ARBA" id="ARBA00022705"/>
    </source>
</evidence>
<comment type="function">
    <text evidence="21">Key enzyme involved in DNA replication and DNA repair. Involved in Okazaki fragments processing by cleaving long flaps that escape FEN1: flaps that are longer than 27 nucleotides are coated by replication protein A complex (RPA), leading to recruit DNA2 which cleaves the flap until it is too short to bind RPA and becomes a substrate for FEN1. Also involved in 5'-end resection of DNA during double-strand break (DSB) repair by mediating the cleavage of 5'-ssDNA.</text>
</comment>
<keyword evidence="12 21" id="KW-0067">ATP-binding</keyword>
<feature type="domain" description="DNA2/NAM7 helicase-like C-terminal" evidence="24">
    <location>
        <begin position="673"/>
        <end position="886"/>
    </location>
</feature>
<keyword evidence="7 21" id="KW-0547">Nucleotide-binding</keyword>
<dbReference type="InParanoid" id="H3B0T2"/>
<dbReference type="EMBL" id="AFYH01022266">
    <property type="status" value="NOT_ANNOTATED_CDS"/>
    <property type="molecule type" value="Genomic_DNA"/>
</dbReference>
<dbReference type="GO" id="GO:0006281">
    <property type="term" value="P:DNA repair"/>
    <property type="evidence" value="ECO:0007669"/>
    <property type="project" value="UniProtKB-KW"/>
</dbReference>
<organism evidence="26 27">
    <name type="scientific">Latimeria chalumnae</name>
    <name type="common">Coelacanth</name>
    <dbReference type="NCBI Taxonomy" id="7897"/>
    <lineage>
        <taxon>Eukaryota</taxon>
        <taxon>Metazoa</taxon>
        <taxon>Chordata</taxon>
        <taxon>Craniata</taxon>
        <taxon>Vertebrata</taxon>
        <taxon>Euteleostomi</taxon>
        <taxon>Coelacanthiformes</taxon>
        <taxon>Coelacanthidae</taxon>
        <taxon>Latimeria</taxon>
    </lineage>
</organism>
<dbReference type="AlphaFoldDB" id="H3B0T2"/>
<dbReference type="EMBL" id="AFYH01022259">
    <property type="status" value="NOT_ANNOTATED_CDS"/>
    <property type="molecule type" value="Genomic_DNA"/>
</dbReference>
<dbReference type="CDD" id="cd18041">
    <property type="entry name" value="DEXXQc_DNA2"/>
    <property type="match status" value="1"/>
</dbReference>
<reference evidence="26" key="2">
    <citation type="submission" date="2025-08" db="UniProtKB">
        <authorList>
            <consortium name="Ensembl"/>
        </authorList>
    </citation>
    <scope>IDENTIFICATION</scope>
</reference>
<keyword evidence="17 21" id="KW-0234">DNA repair</keyword>
<comment type="similarity">
    <text evidence="2 21">Belongs to the DNA2/NAM7 helicase family.</text>
</comment>
<dbReference type="eggNOG" id="KOG1805">
    <property type="taxonomic scope" value="Eukaryota"/>
</dbReference>
<dbReference type="Pfam" id="PF13087">
    <property type="entry name" value="AAA_12"/>
    <property type="match status" value="1"/>
</dbReference>
<dbReference type="SUPFAM" id="SSF52540">
    <property type="entry name" value="P-loop containing nucleoside triphosphate hydrolases"/>
    <property type="match status" value="1"/>
</dbReference>
<feature type="domain" description="DNA2/NAM7 helicase helicase" evidence="23">
    <location>
        <begin position="599"/>
        <end position="664"/>
    </location>
</feature>
<dbReference type="Gene3D" id="3.40.50.300">
    <property type="entry name" value="P-loop containing nucleotide triphosphate hydrolases"/>
    <property type="match status" value="2"/>
</dbReference>
<keyword evidence="16 21" id="KW-0496">Mitochondrion</keyword>
<dbReference type="GO" id="GO:0003677">
    <property type="term" value="F:DNA binding"/>
    <property type="evidence" value="ECO:0007669"/>
    <property type="project" value="UniProtKB-UniRule"/>
</dbReference>
<keyword evidence="13 21" id="KW-0408">Iron</keyword>
<dbReference type="InterPro" id="IPR041679">
    <property type="entry name" value="DNA2/NAM7-like_C"/>
</dbReference>
<protein>
    <recommendedName>
        <fullName evidence="21">DNA replication ATP-dependent helicase/nuclease</fullName>
        <ecNumber evidence="21">3.1.-.-</ecNumber>
        <ecNumber evidence="21">3.6.4.12</ecNumber>
    </recommendedName>
</protein>
<dbReference type="InterPro" id="IPR041677">
    <property type="entry name" value="DNA2/NAM7_AAA_11"/>
</dbReference>
<evidence type="ECO:0000259" key="25">
    <source>
        <dbReference type="Pfam" id="PF21123"/>
    </source>
</evidence>
<dbReference type="EMBL" id="AFYH01022263">
    <property type="status" value="NOT_ANNOTATED_CDS"/>
    <property type="molecule type" value="Genomic_DNA"/>
</dbReference>
<dbReference type="InterPro" id="IPR026851">
    <property type="entry name" value="Dna2/JHS1_DEXXQ-box"/>
</dbReference>
<proteinExistence type="inferred from homology"/>
<evidence type="ECO:0000256" key="21">
    <source>
        <dbReference type="RuleBase" id="RU367041"/>
    </source>
</evidence>
<keyword evidence="8" id="KW-0255">Endonuclease</keyword>
<dbReference type="CDD" id="cd22318">
    <property type="entry name" value="DNA2_N-like"/>
    <property type="match status" value="1"/>
</dbReference>
<dbReference type="Ensembl" id="ENSLACT00000015611.1">
    <property type="protein sequence ID" value="ENSLACP00000015503.1"/>
    <property type="gene ID" value="ENSLACG00000013651.1"/>
</dbReference>
<dbReference type="Pfam" id="PF13086">
    <property type="entry name" value="AAA_11"/>
    <property type="match status" value="2"/>
</dbReference>
<dbReference type="GO" id="GO:0005524">
    <property type="term" value="F:ATP binding"/>
    <property type="evidence" value="ECO:0007669"/>
    <property type="project" value="UniProtKB-UniRule"/>
</dbReference>
<name>H3B0T2_LATCH</name>
<reference evidence="27" key="1">
    <citation type="submission" date="2011-08" db="EMBL/GenBank/DDBJ databases">
        <title>The draft genome of Latimeria chalumnae.</title>
        <authorList>
            <person name="Di Palma F."/>
            <person name="Alfoldi J."/>
            <person name="Johnson J."/>
            <person name="Berlin A."/>
            <person name="Gnerre S."/>
            <person name="Jaffe D."/>
            <person name="MacCallum I."/>
            <person name="Young S."/>
            <person name="Walker B.J."/>
            <person name="Lander E."/>
            <person name="Lindblad-Toh K."/>
        </authorList>
    </citation>
    <scope>NUCLEOTIDE SEQUENCE [LARGE SCALE GENOMIC DNA]</scope>
    <source>
        <strain evidence="27">Wild caught</strain>
    </source>
</reference>
<dbReference type="Proteomes" id="UP000008672">
    <property type="component" value="Unassembled WGS sequence"/>
</dbReference>
<evidence type="ECO:0000256" key="2">
    <source>
        <dbReference type="ARBA" id="ARBA00007913"/>
    </source>
</evidence>
<evidence type="ECO:0000256" key="16">
    <source>
        <dbReference type="ARBA" id="ARBA00023128"/>
    </source>
</evidence>
<evidence type="ECO:0000256" key="10">
    <source>
        <dbReference type="ARBA" id="ARBA00022801"/>
    </source>
</evidence>
<keyword evidence="27" id="KW-1185">Reference proteome</keyword>
<dbReference type="EMBL" id="AFYH01022264">
    <property type="status" value="NOT_ANNOTATED_CDS"/>
    <property type="molecule type" value="Genomic_DNA"/>
</dbReference>
<comment type="cofactor">
    <cofactor evidence="1">
        <name>[4Fe-4S] cluster</name>
        <dbReference type="ChEBI" id="CHEBI:49883"/>
    </cofactor>
</comment>
<keyword evidence="10 21" id="KW-0378">Hydrolase</keyword>
<dbReference type="CDD" id="cd18808">
    <property type="entry name" value="SF1_C_Upf1"/>
    <property type="match status" value="1"/>
</dbReference>
<keyword evidence="15 21" id="KW-0238">DNA-binding</keyword>
<dbReference type="EC" id="3.1.-.-" evidence="21"/>
<dbReference type="EC" id="3.6.4.12" evidence="21"/>
<evidence type="ECO:0000256" key="20">
    <source>
        <dbReference type="ARBA" id="ARBA00047995"/>
    </source>
</evidence>
<evidence type="ECO:0000256" key="15">
    <source>
        <dbReference type="ARBA" id="ARBA00023125"/>
    </source>
</evidence>
<keyword evidence="11 21" id="KW-0347">Helicase</keyword>
<keyword evidence="19 21" id="KW-0511">Multifunctional enzyme</keyword>
<dbReference type="GO" id="GO:0005739">
    <property type="term" value="C:mitochondrion"/>
    <property type="evidence" value="ECO:0007669"/>
    <property type="project" value="UniProtKB-SubCell"/>
</dbReference>
<evidence type="ECO:0000256" key="3">
    <source>
        <dbReference type="ARBA" id="ARBA00022485"/>
    </source>
</evidence>
<sequence length="925" mass="104764">MRRAVLSERFKVCDQSTKQMLFGTLVHEIFQKAATDYGFGEDGLRELASKTISNPKCLREMYSLNLTEVEVMQEVQQYLPSLTNWARNYMHNSPQANQCQVQLKLPSDRKLSAQDPSCNITITDFLDIEENIWSPRFGLKGKMDVTASVRIHRRSKTLTRVMPLELKTGKESNSIEHRSQVVLYTLLSQERRADPEAGFLLYLKSGNMYPVPGNHMDRRELLKLRNQLAFYLSNIVDRSTSENDQPQPALLPSVINDRTTCKYCSQLRNCALYSRAIEQEREGSFVPEDMKAVLEQETHHLKPSHVQYFRLWYLLCALEAQTMENKGESKNIWRLSAEEREKEGVCIGNLIRTGHVQAISDGMYQHRFQRKNSIHSETILAVGDRVVVSGQEKWLTALAVGYVTEVNKTLITCTLDRNLSRLPVDTLLRLDHEEGVGSVATHLGNLSRLMEDSAASAKLRELIIEFRPPQFIQLLCSVLPLEAKDTVADILKGLNKPQKQAMKRVLLSKDYTLVVGMPGTGKTTTICTLVRILHACGFSVLITSYTHTAVDNILQKLVKFKVGFLRLGRPQKVHSAIRRFTEEEICRSKAINSLDRLKELYTSQRVVATTCMGVRHPIFSRRRFDFCIVDEASQITLPVCLGPLFYADRFVLVGDHQQLPPLVQNAEAKALGMDESLFKRLERNDNAVVQLNVQYRMNRKIMSLSNKLVYEGKLECGSEQTATAVVRLPLVTAVEIELERRGGYKEARWLKDALEPNNPVCFLNTEKVPAPETAEQGGLSNITEAHLVHCITNVLIKAGCRPTDIGIIAPYRQQLKAISALLAKSPAFSAVEVNTVDKYQGRDKSVIIVSFVRSNADGNLGELLKDWRRINVAITRAKHKLIMVGCIPSLQRYTPLQKLLDHLNTEQMIFQLPTGAHEMFRSNLF</sequence>
<evidence type="ECO:0000256" key="11">
    <source>
        <dbReference type="ARBA" id="ARBA00022806"/>
    </source>
</evidence>
<feature type="domain" description="DNA2 rift barrel" evidence="25">
    <location>
        <begin position="337"/>
        <end position="434"/>
    </location>
</feature>
<evidence type="ECO:0000259" key="24">
    <source>
        <dbReference type="Pfam" id="PF13087"/>
    </source>
</evidence>
<evidence type="ECO:0000313" key="26">
    <source>
        <dbReference type="Ensembl" id="ENSLACP00000015503.1"/>
    </source>
</evidence>
<dbReference type="InterPro" id="IPR014808">
    <property type="entry name" value="DNA_replication_fac_Dna2_N"/>
</dbReference>
<evidence type="ECO:0000256" key="1">
    <source>
        <dbReference type="ARBA" id="ARBA00001966"/>
    </source>
</evidence>
<evidence type="ECO:0000256" key="8">
    <source>
        <dbReference type="ARBA" id="ARBA00022759"/>
    </source>
</evidence>
<dbReference type="FunFam" id="3.40.50.300:FF:000721">
    <property type="entry name" value="DNA replication ATP-dependent helicase/nuclease DNA2"/>
    <property type="match status" value="1"/>
</dbReference>
<evidence type="ECO:0000313" key="27">
    <source>
        <dbReference type="Proteomes" id="UP000008672"/>
    </source>
</evidence>
<keyword evidence="5 21" id="KW-0540">Nuclease</keyword>
<evidence type="ECO:0000256" key="14">
    <source>
        <dbReference type="ARBA" id="ARBA00023014"/>
    </source>
</evidence>